<evidence type="ECO:0000256" key="10">
    <source>
        <dbReference type="ARBA" id="ARBA00025198"/>
    </source>
</evidence>
<dbReference type="CDD" id="cd06503">
    <property type="entry name" value="ATP-synt_Fo_b"/>
    <property type="match status" value="1"/>
</dbReference>
<dbReference type="NCBIfam" id="TIGR03321">
    <property type="entry name" value="alt_F1F0_F0_B"/>
    <property type="match status" value="1"/>
</dbReference>
<keyword evidence="8 12" id="KW-0472">Membrane</keyword>
<evidence type="ECO:0000256" key="5">
    <source>
        <dbReference type="ARBA" id="ARBA00022781"/>
    </source>
</evidence>
<comment type="function">
    <text evidence="10 12">F(1)F(0) ATP synthase produces ATP from ADP in the presence of a proton or sodium gradient. F-type ATPases consist of two structural domains, F(1) containing the extramembraneous catalytic core and F(0) containing the membrane proton channel, linked together by a central stalk and a peripheral stalk. During catalysis, ATP synthesis in the catalytic domain of F(1) is coupled via a rotary mechanism of the central stalk subunits to proton translocation.</text>
</comment>
<comment type="similarity">
    <text evidence="1 12">Belongs to the ATPase B chain family.</text>
</comment>
<protein>
    <recommendedName>
        <fullName evidence="12">ATP synthase subunit b</fullName>
    </recommendedName>
    <alternativeName>
        <fullName evidence="12">ATP synthase F(0) sector subunit b</fullName>
    </alternativeName>
    <alternativeName>
        <fullName evidence="12">ATPase subunit I</fullName>
    </alternativeName>
    <alternativeName>
        <fullName evidence="12">F-type ATPase subunit b</fullName>
        <shortName evidence="12">F-ATPase subunit b</shortName>
    </alternativeName>
</protein>
<evidence type="ECO:0000256" key="4">
    <source>
        <dbReference type="ARBA" id="ARBA00022692"/>
    </source>
</evidence>
<evidence type="ECO:0000313" key="15">
    <source>
        <dbReference type="Proteomes" id="UP000185860"/>
    </source>
</evidence>
<proteinExistence type="inferred from homology"/>
<dbReference type="GO" id="GO:0045259">
    <property type="term" value="C:proton-transporting ATP synthase complex"/>
    <property type="evidence" value="ECO:0007669"/>
    <property type="project" value="UniProtKB-KW"/>
</dbReference>
<dbReference type="PANTHER" id="PTHR33445">
    <property type="entry name" value="ATP SYNTHASE SUBUNIT B', CHLOROPLASTIC"/>
    <property type="match status" value="1"/>
</dbReference>
<dbReference type="InterPro" id="IPR050059">
    <property type="entry name" value="ATP_synthase_B_chain"/>
</dbReference>
<dbReference type="InterPro" id="IPR017707">
    <property type="entry name" value="Alt_ATP_synth_F0_bsu"/>
</dbReference>
<evidence type="ECO:0000256" key="2">
    <source>
        <dbReference type="ARBA" id="ARBA00022448"/>
    </source>
</evidence>
<keyword evidence="7 12" id="KW-0406">Ion transport</keyword>
<dbReference type="RefSeq" id="WP_073592107.1">
    <property type="nucleotide sequence ID" value="NZ_MRCE01000003.1"/>
</dbReference>
<dbReference type="GO" id="GO:0046933">
    <property type="term" value="F:proton-transporting ATP synthase activity, rotational mechanism"/>
    <property type="evidence" value="ECO:0007669"/>
    <property type="project" value="UniProtKB-UniRule"/>
</dbReference>
<dbReference type="GO" id="GO:0031676">
    <property type="term" value="C:plasma membrane-derived thylakoid membrane"/>
    <property type="evidence" value="ECO:0007669"/>
    <property type="project" value="UniProtKB-SubCell"/>
</dbReference>
<name>A0A1U7IRG4_9CYAN</name>
<comment type="function">
    <text evidence="12">Component of the F(0) channel, it forms part of the peripheral stalk, linking F(1) to F(0).</text>
</comment>
<dbReference type="Pfam" id="PF00430">
    <property type="entry name" value="ATP-synt_B"/>
    <property type="match status" value="1"/>
</dbReference>
<evidence type="ECO:0000256" key="6">
    <source>
        <dbReference type="ARBA" id="ARBA00022989"/>
    </source>
</evidence>
<keyword evidence="6 12" id="KW-1133">Transmembrane helix</keyword>
<keyword evidence="2 12" id="KW-0813">Transport</keyword>
<dbReference type="InterPro" id="IPR002146">
    <property type="entry name" value="ATP_synth_b/b'su_bac/chlpt"/>
</dbReference>
<organism evidence="14 15">
    <name type="scientific">[Phormidium ambiguum] IAM M-71</name>
    <dbReference type="NCBI Taxonomy" id="454136"/>
    <lineage>
        <taxon>Bacteria</taxon>
        <taxon>Bacillati</taxon>
        <taxon>Cyanobacteriota</taxon>
        <taxon>Cyanophyceae</taxon>
        <taxon>Oscillatoriophycideae</taxon>
        <taxon>Aerosakkonematales</taxon>
        <taxon>Aerosakkonemataceae</taxon>
        <taxon>Floridanema</taxon>
    </lineage>
</organism>
<evidence type="ECO:0000256" key="7">
    <source>
        <dbReference type="ARBA" id="ARBA00023065"/>
    </source>
</evidence>
<dbReference type="STRING" id="454136.NIES2119_03595"/>
<dbReference type="Proteomes" id="UP000185860">
    <property type="component" value="Unassembled WGS sequence"/>
</dbReference>
<evidence type="ECO:0000256" key="8">
    <source>
        <dbReference type="ARBA" id="ARBA00023136"/>
    </source>
</evidence>
<evidence type="ECO:0000256" key="11">
    <source>
        <dbReference type="ARBA" id="ARBA00037847"/>
    </source>
</evidence>
<comment type="subcellular location">
    <subcellularLocation>
        <location evidence="12">Cellular thylakoid membrane</location>
        <topology evidence="12">Single-pass membrane protein</topology>
    </subcellularLocation>
    <subcellularLocation>
        <location evidence="11">Endomembrane system</location>
        <topology evidence="11">Single-pass membrane protein</topology>
    </subcellularLocation>
</comment>
<evidence type="ECO:0000313" key="14">
    <source>
        <dbReference type="EMBL" id="OKH40044.1"/>
    </source>
</evidence>
<evidence type="ECO:0000256" key="3">
    <source>
        <dbReference type="ARBA" id="ARBA00022547"/>
    </source>
</evidence>
<dbReference type="GO" id="GO:0046961">
    <property type="term" value="F:proton-transporting ATPase activity, rotational mechanism"/>
    <property type="evidence" value="ECO:0007669"/>
    <property type="project" value="TreeGrafter"/>
</dbReference>
<dbReference type="EMBL" id="MRCE01000003">
    <property type="protein sequence ID" value="OKH40044.1"/>
    <property type="molecule type" value="Genomic_DNA"/>
</dbReference>
<evidence type="ECO:0000256" key="13">
    <source>
        <dbReference type="SAM" id="Coils"/>
    </source>
</evidence>
<comment type="subunit">
    <text evidence="12">F-type ATPases have 2 components, F(1) - the catalytic core - and F(0) - the membrane proton channel. F(1) has five subunits: alpha(3), beta(3), gamma(1), delta(1), epsilon(1). F(0) has four main subunits: a(1), b(1), b'(1) and c(10-14). The alpha and beta chains form an alternating ring which encloses part of the gamma chain. F(1) is attached to F(0) by a central stalk formed by the gamma and epsilon chains, while a peripheral stalk is formed by the delta, b and b' chains.</text>
</comment>
<evidence type="ECO:0000256" key="12">
    <source>
        <dbReference type="HAMAP-Rule" id="MF_01398"/>
    </source>
</evidence>
<keyword evidence="4 12" id="KW-0812">Transmembrane</keyword>
<sequence>MEINWFTLVAQIINFLILVVLLKRFLYRPILQAMEKRERTIADRLQEATEKTQEAQQEAENYRRKQQEWEAQRETLLTQFNSEVEVWKKAQLQRAQEEVDRDRAKLQQVLQQQQKSFFRHLQQDACRQVSLTVRRILADLANANLEQQVLETFLDYLENLKPEERQAFCAAVNSNGHTEVDRPESLITVQSAFDLSEVSREKIDRVVQKYLISPMRLQFQTVPDLTCGIELRAKGCKLAWSMENYLNTLEESLIKLFAEEMKDGEPS</sequence>
<keyword evidence="12" id="KW-0793">Thylakoid</keyword>
<evidence type="ECO:0000256" key="1">
    <source>
        <dbReference type="ARBA" id="ARBA00005513"/>
    </source>
</evidence>
<accession>A0A1U7IRG4</accession>
<dbReference type="OrthoDB" id="466272at2"/>
<reference evidence="14 15" key="1">
    <citation type="submission" date="2016-11" db="EMBL/GenBank/DDBJ databases">
        <title>Draft Genome Sequences of Nine Cyanobacterial Strains from Diverse Habitats.</title>
        <authorList>
            <person name="Zhu T."/>
            <person name="Hou S."/>
            <person name="Lu X."/>
            <person name="Hess W.R."/>
        </authorList>
    </citation>
    <scope>NUCLEOTIDE SEQUENCE [LARGE SCALE GENOMIC DNA]</scope>
    <source>
        <strain evidence="14 15">IAM M-71</strain>
    </source>
</reference>
<dbReference type="GO" id="GO:0012505">
    <property type="term" value="C:endomembrane system"/>
    <property type="evidence" value="ECO:0007669"/>
    <property type="project" value="UniProtKB-SubCell"/>
</dbReference>
<evidence type="ECO:0000256" key="9">
    <source>
        <dbReference type="ARBA" id="ARBA00023310"/>
    </source>
</evidence>
<feature type="coiled-coil region" evidence="13">
    <location>
        <begin position="31"/>
        <end position="116"/>
    </location>
</feature>
<keyword evidence="9 12" id="KW-0066">ATP synthesis</keyword>
<comment type="caution">
    <text evidence="14">The sequence shown here is derived from an EMBL/GenBank/DDBJ whole genome shotgun (WGS) entry which is preliminary data.</text>
</comment>
<keyword evidence="3 12" id="KW-0138">CF(0)</keyword>
<gene>
    <name evidence="12" type="primary">atpF</name>
    <name evidence="14" type="ORF">NIES2119_03595</name>
</gene>
<dbReference type="PANTHER" id="PTHR33445:SF2">
    <property type="entry name" value="ATP SYNTHASE SUBUNIT B', CHLOROPLASTIC"/>
    <property type="match status" value="1"/>
</dbReference>
<feature type="transmembrane region" description="Helical" evidence="12">
    <location>
        <begin position="6"/>
        <end position="27"/>
    </location>
</feature>
<dbReference type="AlphaFoldDB" id="A0A1U7IRG4"/>
<dbReference type="HAMAP" id="MF_01398">
    <property type="entry name" value="ATP_synth_b_bprime"/>
    <property type="match status" value="1"/>
</dbReference>
<keyword evidence="5 12" id="KW-0375">Hydrogen ion transport</keyword>
<keyword evidence="13" id="KW-0175">Coiled coil</keyword>